<comment type="caution">
    <text evidence="4">The sequence shown here is derived from an EMBL/GenBank/DDBJ whole genome shotgun (WGS) entry which is preliminary data.</text>
</comment>
<dbReference type="PANTHER" id="PTHR48051">
    <property type="match status" value="1"/>
</dbReference>
<dbReference type="Pfam" id="PF13855">
    <property type="entry name" value="LRR_8"/>
    <property type="match status" value="1"/>
</dbReference>
<dbReference type="AlphaFoldDB" id="A0A433Q9Z3"/>
<accession>A0A433Q9Z3</accession>
<evidence type="ECO:0008006" key="6">
    <source>
        <dbReference type="Google" id="ProtNLM"/>
    </source>
</evidence>
<evidence type="ECO:0000313" key="5">
    <source>
        <dbReference type="Proteomes" id="UP000274822"/>
    </source>
</evidence>
<evidence type="ECO:0000313" key="4">
    <source>
        <dbReference type="EMBL" id="RUS26549.1"/>
    </source>
</evidence>
<feature type="compositionally biased region" description="Low complexity" evidence="3">
    <location>
        <begin position="516"/>
        <end position="534"/>
    </location>
</feature>
<dbReference type="EMBL" id="RBNJ01010222">
    <property type="protein sequence ID" value="RUS26549.1"/>
    <property type="molecule type" value="Genomic_DNA"/>
</dbReference>
<dbReference type="InterPro" id="IPR001611">
    <property type="entry name" value="Leu-rich_rpt"/>
</dbReference>
<evidence type="ECO:0000256" key="2">
    <source>
        <dbReference type="ARBA" id="ARBA00022737"/>
    </source>
</evidence>
<keyword evidence="2" id="KW-0677">Repeat</keyword>
<dbReference type="SMART" id="SM00369">
    <property type="entry name" value="LRR_TYP"/>
    <property type="match status" value="5"/>
</dbReference>
<dbReference type="SUPFAM" id="SSF52058">
    <property type="entry name" value="L domain-like"/>
    <property type="match status" value="1"/>
</dbReference>
<feature type="region of interest" description="Disordered" evidence="3">
    <location>
        <begin position="513"/>
        <end position="545"/>
    </location>
</feature>
<reference evidence="4 5" key="1">
    <citation type="journal article" date="2018" name="New Phytol.">
        <title>Phylogenomics of Endogonaceae and evolution of mycorrhizas within Mucoromycota.</title>
        <authorList>
            <person name="Chang Y."/>
            <person name="Desiro A."/>
            <person name="Na H."/>
            <person name="Sandor L."/>
            <person name="Lipzen A."/>
            <person name="Clum A."/>
            <person name="Barry K."/>
            <person name="Grigoriev I.V."/>
            <person name="Martin F.M."/>
            <person name="Stajich J.E."/>
            <person name="Smith M.E."/>
            <person name="Bonito G."/>
            <person name="Spatafora J.W."/>
        </authorList>
    </citation>
    <scope>NUCLEOTIDE SEQUENCE [LARGE SCALE GENOMIC DNA]</scope>
    <source>
        <strain evidence="4 5">AD002</strain>
    </source>
</reference>
<protein>
    <recommendedName>
        <fullName evidence="6">L domain-like protein</fullName>
    </recommendedName>
</protein>
<dbReference type="SMART" id="SM00364">
    <property type="entry name" value="LRR_BAC"/>
    <property type="match status" value="4"/>
</dbReference>
<dbReference type="InterPro" id="IPR003591">
    <property type="entry name" value="Leu-rich_rpt_typical-subtyp"/>
</dbReference>
<dbReference type="GO" id="GO:0005737">
    <property type="term" value="C:cytoplasm"/>
    <property type="evidence" value="ECO:0007669"/>
    <property type="project" value="TreeGrafter"/>
</dbReference>
<dbReference type="Gene3D" id="3.80.10.10">
    <property type="entry name" value="Ribonuclease Inhibitor"/>
    <property type="match status" value="1"/>
</dbReference>
<dbReference type="PANTHER" id="PTHR48051:SF54">
    <property type="entry name" value="LEUCINE-RICH REPEAT-CONTAINING PROTEIN"/>
    <property type="match status" value="1"/>
</dbReference>
<dbReference type="InterPro" id="IPR050216">
    <property type="entry name" value="LRR_domain-containing"/>
</dbReference>
<keyword evidence="5" id="KW-1185">Reference proteome</keyword>
<dbReference type="Proteomes" id="UP000274822">
    <property type="component" value="Unassembled WGS sequence"/>
</dbReference>
<organism evidence="4 5">
    <name type="scientific">Jimgerdemannia flammicorona</name>
    <dbReference type="NCBI Taxonomy" id="994334"/>
    <lineage>
        <taxon>Eukaryota</taxon>
        <taxon>Fungi</taxon>
        <taxon>Fungi incertae sedis</taxon>
        <taxon>Mucoromycota</taxon>
        <taxon>Mucoromycotina</taxon>
        <taxon>Endogonomycetes</taxon>
        <taxon>Endogonales</taxon>
        <taxon>Endogonaceae</taxon>
        <taxon>Jimgerdemannia</taxon>
    </lineage>
</organism>
<feature type="region of interest" description="Disordered" evidence="3">
    <location>
        <begin position="427"/>
        <end position="486"/>
    </location>
</feature>
<evidence type="ECO:0000256" key="3">
    <source>
        <dbReference type="SAM" id="MobiDB-lite"/>
    </source>
</evidence>
<dbReference type="PROSITE" id="PS51450">
    <property type="entry name" value="LRR"/>
    <property type="match status" value="3"/>
</dbReference>
<proteinExistence type="predicted"/>
<keyword evidence="1" id="KW-0433">Leucine-rich repeat</keyword>
<feature type="compositionally biased region" description="Polar residues" evidence="3">
    <location>
        <begin position="472"/>
        <end position="484"/>
    </location>
</feature>
<sequence>MGHTLSKEQANLALAYSYDEARNNEPTTNTSCTSIVLSPQLTDSPQRFYNLDLPAAAASHLKRSYTLSGLSSQNDSAYSSSDDLLATPEVPEVPEVVAASTTRVSEELLRDLAYVNRTYYPLIFSDRGDDDDNDGARRQKIEDMVNDIVGEHEEFERQADPRWKRVCFGAVMQSHNNQIDLSFGSIVSLSPNIGLLYSITQLKLSNNRLATLPRTLGHLKNLTVLDVSQNRLRLIPDTISYLSKLVDLNLAGNHLTRLPDSIGSLKKLSNLLLNDNKISELPSEIGHMKGLTILDLCNNPLKVLPAELSRLQFLRRLRLDNCPLVEEFVHELVHNPPTLLELCARAIVRHQVPILACTPDDIKDYIASAKTCSFCSGPYFQSFVKRGKIIEKPEQAFVPLEYRLCTAHWNDEAERIRLMFAPAPETAPPAAFGPKGRRFRTNPAKPKKAAEANMPEPPSPSTSAEPRRRGSMSVTPSPQTTVPISSLAKKPALPTLVVKRPVHVTINLPANFIPDTSSSSSSASSVVSTPVSETPEAEAPNISSTGFGRWRTGSIRRAMSRSNSGLLQLGEKLGFAHHHPERQQRTV</sequence>
<name>A0A433Q9Z3_9FUNG</name>
<evidence type="ECO:0000256" key="1">
    <source>
        <dbReference type="ARBA" id="ARBA00022614"/>
    </source>
</evidence>
<dbReference type="Pfam" id="PF00560">
    <property type="entry name" value="LRR_1"/>
    <property type="match status" value="1"/>
</dbReference>
<dbReference type="InterPro" id="IPR032675">
    <property type="entry name" value="LRR_dom_sf"/>
</dbReference>
<gene>
    <name evidence="4" type="ORF">BC938DRAFT_470623</name>
</gene>